<dbReference type="GO" id="GO:0042274">
    <property type="term" value="P:ribosomal small subunit biogenesis"/>
    <property type="evidence" value="ECO:0007669"/>
    <property type="project" value="TreeGrafter"/>
</dbReference>
<evidence type="ECO:0000259" key="5">
    <source>
        <dbReference type="PROSITE" id="PS51366"/>
    </source>
</evidence>
<evidence type="ECO:0000256" key="4">
    <source>
        <dbReference type="SAM" id="MobiDB-lite"/>
    </source>
</evidence>
<feature type="compositionally biased region" description="Acidic residues" evidence="4">
    <location>
        <begin position="319"/>
        <end position="328"/>
    </location>
</feature>
<feature type="compositionally biased region" description="Acidic residues" evidence="4">
    <location>
        <begin position="192"/>
        <end position="229"/>
    </location>
</feature>
<dbReference type="AlphaFoldDB" id="A0AAN8IW52"/>
<dbReference type="Proteomes" id="UP001347796">
    <property type="component" value="Unassembled WGS sequence"/>
</dbReference>
<organism evidence="6 7">
    <name type="scientific">Patella caerulea</name>
    <name type="common">Rayed Mediterranean limpet</name>
    <dbReference type="NCBI Taxonomy" id="87958"/>
    <lineage>
        <taxon>Eukaryota</taxon>
        <taxon>Metazoa</taxon>
        <taxon>Spiralia</taxon>
        <taxon>Lophotrochozoa</taxon>
        <taxon>Mollusca</taxon>
        <taxon>Gastropoda</taxon>
        <taxon>Patellogastropoda</taxon>
        <taxon>Patelloidea</taxon>
        <taxon>Patellidae</taxon>
        <taxon>Patella</taxon>
    </lineage>
</organism>
<dbReference type="SMART" id="SM00543">
    <property type="entry name" value="MIF4G"/>
    <property type="match status" value="1"/>
</dbReference>
<dbReference type="GO" id="GO:0005730">
    <property type="term" value="C:nucleolus"/>
    <property type="evidence" value="ECO:0007669"/>
    <property type="project" value="UniProtKB-SubCell"/>
</dbReference>
<dbReference type="GO" id="GO:0003723">
    <property type="term" value="F:RNA binding"/>
    <property type="evidence" value="ECO:0007669"/>
    <property type="project" value="InterPro"/>
</dbReference>
<evidence type="ECO:0000256" key="2">
    <source>
        <dbReference type="ARBA" id="ARBA00006856"/>
    </source>
</evidence>
<dbReference type="PANTHER" id="PTHR18034">
    <property type="entry name" value="CELL CYCLE CONTROL PROTEIN CWF22-RELATED"/>
    <property type="match status" value="1"/>
</dbReference>
<protein>
    <recommendedName>
        <fullName evidence="5">MI domain-containing protein</fullName>
    </recommendedName>
</protein>
<keyword evidence="7" id="KW-1185">Reference proteome</keyword>
<comment type="similarity">
    <text evidence="2">Belongs to the CWC22 family.</text>
</comment>
<evidence type="ECO:0000256" key="1">
    <source>
        <dbReference type="ARBA" id="ARBA00004604"/>
    </source>
</evidence>
<accession>A0AAN8IW52</accession>
<feature type="compositionally biased region" description="Acidic residues" evidence="4">
    <location>
        <begin position="244"/>
        <end position="257"/>
    </location>
</feature>
<dbReference type="PANTHER" id="PTHR18034:SF4">
    <property type="entry name" value="NUCLEOLAR MIF4G DOMAIN-CONTAINING PROTEIN 1"/>
    <property type="match status" value="1"/>
</dbReference>
<feature type="domain" description="MI" evidence="5">
    <location>
        <begin position="697"/>
        <end position="813"/>
    </location>
</feature>
<dbReference type="FunFam" id="1.25.40.180:FF:000032">
    <property type="entry name" value="Nucleolar MIF4G domain-containing protein 1"/>
    <property type="match status" value="1"/>
</dbReference>
<reference evidence="6 7" key="1">
    <citation type="submission" date="2024-01" db="EMBL/GenBank/DDBJ databases">
        <title>The genome of the rayed Mediterranean limpet Patella caerulea (Linnaeus, 1758).</title>
        <authorList>
            <person name="Anh-Thu Weber A."/>
            <person name="Halstead-Nussloch G."/>
        </authorList>
    </citation>
    <scope>NUCLEOTIDE SEQUENCE [LARGE SCALE GENOMIC DNA]</scope>
    <source>
        <strain evidence="6">AATW-2023a</strain>
        <tissue evidence="6">Whole specimen</tissue>
    </source>
</reference>
<dbReference type="InterPro" id="IPR003891">
    <property type="entry name" value="Initiation_fac_eIF4g_MI"/>
</dbReference>
<evidence type="ECO:0000313" key="6">
    <source>
        <dbReference type="EMBL" id="KAK6165917.1"/>
    </source>
</evidence>
<dbReference type="SUPFAM" id="SSF48371">
    <property type="entry name" value="ARM repeat"/>
    <property type="match status" value="1"/>
</dbReference>
<feature type="compositionally biased region" description="Basic and acidic residues" evidence="4">
    <location>
        <begin position="115"/>
        <end position="133"/>
    </location>
</feature>
<feature type="region of interest" description="Disordered" evidence="4">
    <location>
        <begin position="1"/>
        <end position="33"/>
    </location>
</feature>
<dbReference type="InterPro" id="IPR003890">
    <property type="entry name" value="MIF4G-like_typ-3"/>
</dbReference>
<dbReference type="SMART" id="SM00544">
    <property type="entry name" value="MA3"/>
    <property type="match status" value="1"/>
</dbReference>
<sequence length="901" mass="104533">MKEKKNFTKVTKNKGKQNQHGQKSNDNTRKQKLFKINLVNDKLTRKQKRKEFRKLKKLKKNAFHRKEEMPSLDVYLEQKKIKFQTEIEQKRKKKETIQNKIDKLKEKKIKKKVKREAERERLNAEKEEEREMKKIQKVEEQSLKELEKKLNLNKRRKTLPQGFINDGLDYLLEVVDGKTDIDYEKEKPDWLTESDEEEILPDMDMEDDESNEDDLMEEHNDDSDEDAESNDQSTIRRLPIMDESGSEMDDSDDESDEDMKTKPKSILKTKKLSKNESSDQKHLSWREEIEEPLGKKKKAKVKVKDDAETSDTKLKVEDDGSDDEFEEDIYGRLKKKKKLTQESESEEESQEDIYGRVRNSKGDVLSSKSQSKGGGGAYIPPARRAMMMGESESRKQVLEKLKKQLQGLINRASEANIQSISNQIEELHITYSRADVSQTLNQLIMAACISPTLTPERLCQELGLLVAVLHNNVGMEVGAQFLQTLVSELDELFNKSNYGVGKTIENILMLITTLYNYQVVHCNLVFDIIKRCLLSFNERDIELLLFILKNVGFTLRKDDPVKLKEIIQLMQSKATDVDKTTMVEKSRVQFMLEVILAIKNNNMRKIPNYDPTRVEHLKKLLRNFTRGGNLSSNQLCISLEDLLQADKQGKWWLVGSAWSGRDTTQDVTATTESVSKTLSEANSALLELAQKQRMNTDTRKSIFLILMTSEDFVDAFEKLLGLGLKHQQEREIIHVIMSCCLQEKEYNPYYAYLIMKFCQFDRRFQMTLQFYLWDKFKEMSNLSIKNVQNLACVINHQLIQQAVNLSILKVIEFGTLDKAMVNFLRIMLEQLLLDNSPEVIESIFLKVSVNDKLRHLQEGLKLFLVHFLIRKKGKDKTGPVLAEKVAVAEKALNEGQRKMLL</sequence>
<feature type="region of interest" description="Disordered" evidence="4">
    <location>
        <begin position="108"/>
        <end position="133"/>
    </location>
</feature>
<feature type="compositionally biased region" description="Basic residues" evidence="4">
    <location>
        <begin position="262"/>
        <end position="272"/>
    </location>
</feature>
<dbReference type="EMBL" id="JAZGQO010000021">
    <property type="protein sequence ID" value="KAK6165917.1"/>
    <property type="molecule type" value="Genomic_DNA"/>
</dbReference>
<feature type="compositionally biased region" description="Basic and acidic residues" evidence="4">
    <location>
        <begin position="273"/>
        <end position="287"/>
    </location>
</feature>
<comment type="subcellular location">
    <subcellularLocation>
        <location evidence="1">Nucleus</location>
        <location evidence="1">Nucleolus</location>
    </subcellularLocation>
</comment>
<dbReference type="Gene3D" id="1.25.40.180">
    <property type="match status" value="1"/>
</dbReference>
<evidence type="ECO:0000313" key="7">
    <source>
        <dbReference type="Proteomes" id="UP001347796"/>
    </source>
</evidence>
<dbReference type="Pfam" id="PF02847">
    <property type="entry name" value="MA3"/>
    <property type="match status" value="1"/>
</dbReference>
<dbReference type="InterPro" id="IPR050781">
    <property type="entry name" value="CWC22_splicing_factor"/>
</dbReference>
<gene>
    <name evidence="6" type="ORF">SNE40_022728</name>
</gene>
<proteinExistence type="inferred from homology"/>
<feature type="compositionally biased region" description="Basic and acidic residues" evidence="4">
    <location>
        <begin position="302"/>
        <end position="318"/>
    </location>
</feature>
<keyword evidence="3" id="KW-0539">Nucleus</keyword>
<comment type="caution">
    <text evidence="6">The sequence shown here is derived from an EMBL/GenBank/DDBJ whole genome shotgun (WGS) entry which is preliminary data.</text>
</comment>
<feature type="region of interest" description="Disordered" evidence="4">
    <location>
        <begin position="182"/>
        <end position="381"/>
    </location>
</feature>
<dbReference type="InterPro" id="IPR016024">
    <property type="entry name" value="ARM-type_fold"/>
</dbReference>
<evidence type="ECO:0000256" key="3">
    <source>
        <dbReference type="ARBA" id="ARBA00023242"/>
    </source>
</evidence>
<name>A0AAN8IW52_PATCE</name>
<dbReference type="Pfam" id="PF02854">
    <property type="entry name" value="MIF4G"/>
    <property type="match status" value="1"/>
</dbReference>
<dbReference type="PROSITE" id="PS51366">
    <property type="entry name" value="MI"/>
    <property type="match status" value="1"/>
</dbReference>